<evidence type="ECO:0000256" key="6">
    <source>
        <dbReference type="PIRSR" id="PIRSR600223-1"/>
    </source>
</evidence>
<dbReference type="PANTHER" id="PTHR43390:SF1">
    <property type="entry name" value="CHLOROPLAST PROCESSING PEPTIDASE"/>
    <property type="match status" value="1"/>
</dbReference>
<dbReference type="EC" id="3.4.21.89" evidence="3 7"/>
<dbReference type="SUPFAM" id="SSF51306">
    <property type="entry name" value="LexA/Signal peptidase"/>
    <property type="match status" value="1"/>
</dbReference>
<dbReference type="KEGG" id="cinf:CINF_0472"/>
<evidence type="ECO:0000256" key="1">
    <source>
        <dbReference type="ARBA" id="ARBA00000677"/>
    </source>
</evidence>
<evidence type="ECO:0000313" key="9">
    <source>
        <dbReference type="EMBL" id="QLI05001.1"/>
    </source>
</evidence>
<evidence type="ECO:0000256" key="3">
    <source>
        <dbReference type="ARBA" id="ARBA00013208"/>
    </source>
</evidence>
<proteinExistence type="inferred from homology"/>
<dbReference type="Pfam" id="PF10502">
    <property type="entry name" value="Peptidase_S26"/>
    <property type="match status" value="1"/>
</dbReference>
<comment type="catalytic activity">
    <reaction evidence="1 7">
        <text>Cleavage of hydrophobic, N-terminal signal or leader sequences from secreted and periplasmic proteins.</text>
        <dbReference type="EC" id="3.4.21.89"/>
    </reaction>
</comment>
<dbReference type="EMBL" id="CP049075">
    <property type="protein sequence ID" value="QLI05001.1"/>
    <property type="molecule type" value="Genomic_DNA"/>
</dbReference>
<dbReference type="GO" id="GO:0016020">
    <property type="term" value="C:membrane"/>
    <property type="evidence" value="ECO:0007669"/>
    <property type="project" value="UniProtKB-SubCell"/>
</dbReference>
<dbReference type="Gene3D" id="2.10.109.10">
    <property type="entry name" value="Umud Fragment, subunit A"/>
    <property type="match status" value="1"/>
</dbReference>
<dbReference type="NCBIfam" id="TIGR02227">
    <property type="entry name" value="sigpep_I_bact"/>
    <property type="match status" value="1"/>
</dbReference>
<comment type="subcellular location">
    <subcellularLocation>
        <location evidence="7">Membrane</location>
        <topology evidence="7">Single-pass type II membrane protein</topology>
    </subcellularLocation>
</comment>
<feature type="domain" description="Peptidase S26" evidence="8">
    <location>
        <begin position="20"/>
        <end position="262"/>
    </location>
</feature>
<feature type="active site" evidence="6">
    <location>
        <position position="43"/>
    </location>
</feature>
<dbReference type="GO" id="GO:0004252">
    <property type="term" value="F:serine-type endopeptidase activity"/>
    <property type="evidence" value="ECO:0007669"/>
    <property type="project" value="InterPro"/>
</dbReference>
<accession>A0A7H9CH57</accession>
<dbReference type="CDD" id="cd06530">
    <property type="entry name" value="S26_SPase_I"/>
    <property type="match status" value="1"/>
</dbReference>
<evidence type="ECO:0000256" key="7">
    <source>
        <dbReference type="RuleBase" id="RU362042"/>
    </source>
</evidence>
<dbReference type="PANTHER" id="PTHR43390">
    <property type="entry name" value="SIGNAL PEPTIDASE I"/>
    <property type="match status" value="1"/>
</dbReference>
<feature type="active site" evidence="6">
    <location>
        <position position="111"/>
    </location>
</feature>
<protein>
    <recommendedName>
        <fullName evidence="4 7">Signal peptidase I</fullName>
        <ecNumber evidence="3 7">3.4.21.89</ecNumber>
    </recommendedName>
</protein>
<dbReference type="PRINTS" id="PR00727">
    <property type="entry name" value="LEADERPTASE"/>
</dbReference>
<keyword evidence="5 7" id="KW-0378">Hydrolase</keyword>
<evidence type="ECO:0000256" key="5">
    <source>
        <dbReference type="ARBA" id="ARBA00022801"/>
    </source>
</evidence>
<dbReference type="InterPro" id="IPR000223">
    <property type="entry name" value="Pept_S26A_signal_pept_1"/>
</dbReference>
<dbReference type="PROSITE" id="PS00761">
    <property type="entry name" value="SPASE_I_3"/>
    <property type="match status" value="1"/>
</dbReference>
<dbReference type="InterPro" id="IPR019758">
    <property type="entry name" value="Pept_S26A_signal_pept_1_CS"/>
</dbReference>
<evidence type="ECO:0000313" key="10">
    <source>
        <dbReference type="Proteomes" id="UP000509414"/>
    </source>
</evidence>
<dbReference type="GO" id="GO:0006465">
    <property type="term" value="P:signal peptide processing"/>
    <property type="evidence" value="ECO:0007669"/>
    <property type="project" value="InterPro"/>
</dbReference>
<evidence type="ECO:0000256" key="2">
    <source>
        <dbReference type="ARBA" id="ARBA00009370"/>
    </source>
</evidence>
<keyword evidence="7" id="KW-0812">Transmembrane</keyword>
<sequence length="295" mass="34563">MKDKIIKAFSAFNKFSASWTGTIIIVLFFIFFVAQAFVIPSGSMKNSLLIGDFLFVKKFSYGMSIPRIPWLEIPVAFDFDKDGHLWQGERPKRGDIVVFRYPLEPKIYYVKRMFAKSGDEVIFSPNTMYLRASEGDEYMKKNYDQNDLVRLNGKLFIKEPYKNAGIHYDLNERKDNFGGQKLDIFTIAMLAKSKGQFAMDPIYVDELPALQIIDDASFNAFYFKVKDDEFFMVGDNRENSNDSRFWGAVEYKYIVGKPWFVYFSWDKDYKVRWERVGRFVDSLENDPKYAKSARD</sequence>
<reference evidence="9 10" key="1">
    <citation type="submission" date="2020-02" db="EMBL/GenBank/DDBJ databases">
        <title>Complete genome sequence of the novel Campylobacter species Candidatus Campylobacter infans.</title>
        <authorList>
            <person name="Duim B."/>
            <person name="Zomer A."/>
            <person name="van der Graaf L."/>
            <person name="Wagenaar J."/>
        </authorList>
    </citation>
    <scope>NUCLEOTIDE SEQUENCE [LARGE SCALE GENOMIC DNA]</scope>
    <source>
        <strain evidence="9 10">19S00001</strain>
    </source>
</reference>
<keyword evidence="7" id="KW-1133">Transmembrane helix</keyword>
<gene>
    <name evidence="9" type="primary">lepB</name>
    <name evidence="9" type="ORF">CINF_0472</name>
</gene>
<organism evidence="9 10">
    <name type="scientific">Candidatus Campylobacter infans</name>
    <dbReference type="NCBI Taxonomy" id="2561898"/>
    <lineage>
        <taxon>Bacteria</taxon>
        <taxon>Pseudomonadati</taxon>
        <taxon>Campylobacterota</taxon>
        <taxon>Epsilonproteobacteria</taxon>
        <taxon>Campylobacterales</taxon>
        <taxon>Campylobacteraceae</taxon>
        <taxon>Campylobacter</taxon>
    </lineage>
</organism>
<evidence type="ECO:0000259" key="8">
    <source>
        <dbReference type="Pfam" id="PF10502"/>
    </source>
</evidence>
<feature type="transmembrane region" description="Helical" evidence="7">
    <location>
        <begin position="19"/>
        <end position="39"/>
    </location>
</feature>
<keyword evidence="7" id="KW-0472">Membrane</keyword>
<keyword evidence="10" id="KW-1185">Reference proteome</keyword>
<dbReference type="RefSeq" id="WP_179975608.1">
    <property type="nucleotide sequence ID" value="NZ_CP049075.1"/>
</dbReference>
<dbReference type="InterPro" id="IPR019533">
    <property type="entry name" value="Peptidase_S26"/>
</dbReference>
<dbReference type="AlphaFoldDB" id="A0A7H9CH57"/>
<name>A0A7H9CH57_9BACT</name>
<dbReference type="Proteomes" id="UP000509414">
    <property type="component" value="Chromosome"/>
</dbReference>
<comment type="similarity">
    <text evidence="2 7">Belongs to the peptidase S26 family.</text>
</comment>
<dbReference type="InterPro" id="IPR036286">
    <property type="entry name" value="LexA/Signal_pep-like_sf"/>
</dbReference>
<evidence type="ECO:0000256" key="4">
    <source>
        <dbReference type="ARBA" id="ARBA00019232"/>
    </source>
</evidence>
<dbReference type="GO" id="GO:0009003">
    <property type="term" value="F:signal peptidase activity"/>
    <property type="evidence" value="ECO:0007669"/>
    <property type="project" value="UniProtKB-EC"/>
</dbReference>
<keyword evidence="7" id="KW-0645">Protease</keyword>